<keyword evidence="12 13" id="KW-0472">Membrane</keyword>
<dbReference type="Proteomes" id="UP000241462">
    <property type="component" value="Unassembled WGS sequence"/>
</dbReference>
<dbReference type="OrthoDB" id="1920692at2759"/>
<keyword evidence="6" id="KW-0679">Respiratory chain</keyword>
<dbReference type="GO" id="GO:0005743">
    <property type="term" value="C:mitochondrial inner membrane"/>
    <property type="evidence" value="ECO:0007669"/>
    <property type="project" value="UniProtKB-SubCell"/>
</dbReference>
<keyword evidence="11" id="KW-0496">Mitochondrion</keyword>
<dbReference type="STRING" id="2025994.A0A2T3AM42"/>
<comment type="function">
    <text evidence="1">Accessory subunit of the mitochondrial membrane respiratory chain NADH dehydrogenase (Complex I), that is believed not to be involved in catalysis. Complex I functions in the transfer of electrons from NADH to the respiratory chain. The immediate electron acceptor for the enzyme is believed to be ubiquinone.</text>
</comment>
<evidence type="ECO:0000256" key="3">
    <source>
        <dbReference type="ARBA" id="ARBA00009960"/>
    </source>
</evidence>
<evidence type="ECO:0000313" key="15">
    <source>
        <dbReference type="Proteomes" id="UP000241462"/>
    </source>
</evidence>
<evidence type="ECO:0000256" key="2">
    <source>
        <dbReference type="ARBA" id="ARBA00004298"/>
    </source>
</evidence>
<evidence type="ECO:0000256" key="12">
    <source>
        <dbReference type="ARBA" id="ARBA00023136"/>
    </source>
</evidence>
<comment type="subcellular location">
    <subcellularLocation>
        <location evidence="2">Mitochondrion inner membrane</location>
        <topology evidence="2">Single-pass membrane protein</topology>
        <orientation evidence="2">Matrix side</orientation>
    </subcellularLocation>
</comment>
<evidence type="ECO:0000256" key="5">
    <source>
        <dbReference type="ARBA" id="ARBA00022448"/>
    </source>
</evidence>
<comment type="similarity">
    <text evidence="3">Belongs to the complex I NDUFA1 subunit family.</text>
</comment>
<evidence type="ECO:0000256" key="4">
    <source>
        <dbReference type="ARBA" id="ARBA00016392"/>
    </source>
</evidence>
<evidence type="ECO:0000256" key="9">
    <source>
        <dbReference type="ARBA" id="ARBA00022982"/>
    </source>
</evidence>
<dbReference type="InParanoid" id="A0A2T3AM42"/>
<evidence type="ECO:0000313" key="14">
    <source>
        <dbReference type="EMBL" id="PSS03463.1"/>
    </source>
</evidence>
<evidence type="ECO:0000256" key="13">
    <source>
        <dbReference type="SAM" id="Phobius"/>
    </source>
</evidence>
<dbReference type="AlphaFoldDB" id="A0A2T3AM42"/>
<organism evidence="14 15">
    <name type="scientific">Coniella lustricola</name>
    <dbReference type="NCBI Taxonomy" id="2025994"/>
    <lineage>
        <taxon>Eukaryota</taxon>
        <taxon>Fungi</taxon>
        <taxon>Dikarya</taxon>
        <taxon>Ascomycota</taxon>
        <taxon>Pezizomycotina</taxon>
        <taxon>Sordariomycetes</taxon>
        <taxon>Sordariomycetidae</taxon>
        <taxon>Diaporthales</taxon>
        <taxon>Schizoparmaceae</taxon>
        <taxon>Coniella</taxon>
    </lineage>
</organism>
<protein>
    <recommendedName>
        <fullName evidence="4">NADH dehydrogenase [ubiquinone] 1 alpha subcomplex subunit 1</fullName>
    </recommendedName>
</protein>
<keyword evidence="9" id="KW-0249">Electron transport</keyword>
<dbReference type="PANTHER" id="PTHR17098:SF2">
    <property type="entry name" value="NADH DEHYDROGENASE [UBIQUINONE] 1 ALPHA SUBCOMPLEX SUBUNIT 1"/>
    <property type="match status" value="1"/>
</dbReference>
<evidence type="ECO:0000256" key="7">
    <source>
        <dbReference type="ARBA" id="ARBA00022692"/>
    </source>
</evidence>
<proteinExistence type="inferred from homology"/>
<keyword evidence="7 13" id="KW-0812">Transmembrane</keyword>
<gene>
    <name evidence="14" type="ORF">BD289DRAFT_195066</name>
</gene>
<dbReference type="EMBL" id="KZ678375">
    <property type="protein sequence ID" value="PSS03463.1"/>
    <property type="molecule type" value="Genomic_DNA"/>
</dbReference>
<dbReference type="PANTHER" id="PTHR17098">
    <property type="entry name" value="NADH-UBIQUINONE OXIDOREDUCTASE MWFE SUBUNIT"/>
    <property type="match status" value="1"/>
</dbReference>
<keyword evidence="15" id="KW-1185">Reference proteome</keyword>
<feature type="transmembrane region" description="Helical" evidence="13">
    <location>
        <begin position="12"/>
        <end position="30"/>
    </location>
</feature>
<evidence type="ECO:0000256" key="1">
    <source>
        <dbReference type="ARBA" id="ARBA00003195"/>
    </source>
</evidence>
<evidence type="ECO:0000256" key="6">
    <source>
        <dbReference type="ARBA" id="ARBA00022660"/>
    </source>
</evidence>
<sequence length="110" mass="12693">MPVPFETFLPYAIVFTMFGVTGAGVGFVKYKANGNKRARRSLDQWDRQMMNRDLRMTGHLRGQSDLPVAPPGYELSHPWRACREAHGLNSLHCHRRLSRKLKAESRRKAR</sequence>
<keyword evidence="10 13" id="KW-1133">Transmembrane helix</keyword>
<keyword evidence="8" id="KW-0999">Mitochondrion inner membrane</keyword>
<dbReference type="Pfam" id="PF15879">
    <property type="entry name" value="MWFE"/>
    <property type="match status" value="1"/>
</dbReference>
<evidence type="ECO:0000256" key="8">
    <source>
        <dbReference type="ARBA" id="ARBA00022792"/>
    </source>
</evidence>
<evidence type="ECO:0000256" key="11">
    <source>
        <dbReference type="ARBA" id="ARBA00023128"/>
    </source>
</evidence>
<dbReference type="InterPro" id="IPR017384">
    <property type="entry name" value="NADH_Ub_cplx-1_asu_su-1"/>
</dbReference>
<accession>A0A2T3AM42</accession>
<keyword evidence="5" id="KW-0813">Transport</keyword>
<name>A0A2T3AM42_9PEZI</name>
<reference evidence="14 15" key="1">
    <citation type="journal article" date="2018" name="Mycol. Prog.">
        <title>Coniella lustricola, a new species from submerged detritus.</title>
        <authorList>
            <person name="Raudabaugh D.B."/>
            <person name="Iturriaga T."/>
            <person name="Carver A."/>
            <person name="Mondo S."/>
            <person name="Pangilinan J."/>
            <person name="Lipzen A."/>
            <person name="He G."/>
            <person name="Amirebrahimi M."/>
            <person name="Grigoriev I.V."/>
            <person name="Miller A.N."/>
        </authorList>
    </citation>
    <scope>NUCLEOTIDE SEQUENCE [LARGE SCALE GENOMIC DNA]</scope>
    <source>
        <strain evidence="14 15">B22-T-1</strain>
    </source>
</reference>
<evidence type="ECO:0000256" key="10">
    <source>
        <dbReference type="ARBA" id="ARBA00022989"/>
    </source>
</evidence>